<dbReference type="Gene3D" id="3.90.76.10">
    <property type="entry name" value="Dipeptide-binding Protein, Domain 1"/>
    <property type="match status" value="1"/>
</dbReference>
<proteinExistence type="inferred from homology"/>
<feature type="transmembrane region" description="Helical" evidence="5">
    <location>
        <begin position="26"/>
        <end position="43"/>
    </location>
</feature>
<dbReference type="Pfam" id="PF00496">
    <property type="entry name" value="SBP_bac_5"/>
    <property type="match status" value="1"/>
</dbReference>
<dbReference type="GO" id="GO:0042597">
    <property type="term" value="C:periplasmic space"/>
    <property type="evidence" value="ECO:0007669"/>
    <property type="project" value="UniProtKB-ARBA"/>
</dbReference>
<keyword evidence="5" id="KW-1133">Transmembrane helix</keyword>
<dbReference type="Gene3D" id="3.40.190.10">
    <property type="entry name" value="Periplasmic binding protein-like II"/>
    <property type="match status" value="1"/>
</dbReference>
<keyword evidence="3" id="KW-0813">Transport</keyword>
<dbReference type="Gene3D" id="3.10.105.10">
    <property type="entry name" value="Dipeptide-binding Protein, Domain 3"/>
    <property type="match status" value="1"/>
</dbReference>
<organism evidence="7">
    <name type="scientific">marine metagenome</name>
    <dbReference type="NCBI Taxonomy" id="408172"/>
    <lineage>
        <taxon>unclassified sequences</taxon>
        <taxon>metagenomes</taxon>
        <taxon>ecological metagenomes</taxon>
    </lineage>
</organism>
<dbReference type="SUPFAM" id="SSF53850">
    <property type="entry name" value="Periplasmic binding protein-like II"/>
    <property type="match status" value="1"/>
</dbReference>
<dbReference type="GO" id="GO:0043190">
    <property type="term" value="C:ATP-binding cassette (ABC) transporter complex"/>
    <property type="evidence" value="ECO:0007669"/>
    <property type="project" value="InterPro"/>
</dbReference>
<reference evidence="7" key="1">
    <citation type="submission" date="2018-05" db="EMBL/GenBank/DDBJ databases">
        <authorList>
            <person name="Lanie J.A."/>
            <person name="Ng W.-L."/>
            <person name="Kazmierczak K.M."/>
            <person name="Andrzejewski T.M."/>
            <person name="Davidsen T.M."/>
            <person name="Wayne K.J."/>
            <person name="Tettelin H."/>
            <person name="Glass J.I."/>
            <person name="Rusch D."/>
            <person name="Podicherti R."/>
            <person name="Tsui H.-C.T."/>
            <person name="Winkler M.E."/>
        </authorList>
    </citation>
    <scope>NUCLEOTIDE SEQUENCE</scope>
</reference>
<feature type="domain" description="Solute-binding protein family 5" evidence="6">
    <location>
        <begin position="98"/>
        <end position="446"/>
    </location>
</feature>
<dbReference type="PANTHER" id="PTHR30290">
    <property type="entry name" value="PERIPLASMIC BINDING COMPONENT OF ABC TRANSPORTER"/>
    <property type="match status" value="1"/>
</dbReference>
<dbReference type="GO" id="GO:0030313">
    <property type="term" value="C:cell envelope"/>
    <property type="evidence" value="ECO:0007669"/>
    <property type="project" value="UniProtKB-SubCell"/>
</dbReference>
<evidence type="ECO:0000313" key="7">
    <source>
        <dbReference type="EMBL" id="SVA09584.1"/>
    </source>
</evidence>
<dbReference type="GO" id="GO:1904680">
    <property type="term" value="F:peptide transmembrane transporter activity"/>
    <property type="evidence" value="ECO:0007669"/>
    <property type="project" value="TreeGrafter"/>
</dbReference>
<dbReference type="EMBL" id="UINC01003829">
    <property type="protein sequence ID" value="SVA09584.1"/>
    <property type="molecule type" value="Genomic_DNA"/>
</dbReference>
<keyword evidence="4" id="KW-0732">Signal</keyword>
<dbReference type="PIRSF" id="PIRSF002741">
    <property type="entry name" value="MppA"/>
    <property type="match status" value="1"/>
</dbReference>
<protein>
    <recommendedName>
        <fullName evidence="6">Solute-binding protein family 5 domain-containing protein</fullName>
    </recommendedName>
</protein>
<sequence>MDNQINQMKEELVTGKITRREFAQRLIALGIIGTSAGTLLTWADKAQAAKRGGRLRFGIAHGSTTDSLDPATYENNFTIGVDYGIHNHLGEVDHTGAINPELAESWEPKNGAKTWVINLRRGVEYHNGKTMDSDDVIASFKHHMGETKSPAKSLLKQVVGMNTDGKYRVIFDLEGGNADFMYVASDYHVPIKPSKGGKISPTDGIGTGGYVLKSFEPGVRAFFARHPNYFKSGKAHFDEVEMLAIIDPTSRTNALTTGEVDTIDRVDLKTAHLLGRKPGVRLEEFTGTKHYTFPMRTDTSPFDDNNVRMALKHAVNREEVVEKVLFGHGIVGNDHPIAPSNPFHASTLPQRKYDPDKARFYAKKAGGIKVQLSAADAAFNGAVDAAVLYREHAAAAGIDIEVIREPNDGYWSNVWMKKPWGACYWGGRPTEDWMFSTAYMGGADWNDTFWKHDRFDSLLVQARAETDQNKRRSMYFEMQQIVSDEGGVVVPMFANYVIAMSDKVKHGTLAGNWDMDGQRFMERWWFA</sequence>
<dbReference type="PANTHER" id="PTHR30290:SF10">
    <property type="entry name" value="PERIPLASMIC OLIGOPEPTIDE-BINDING PROTEIN-RELATED"/>
    <property type="match status" value="1"/>
</dbReference>
<evidence type="ECO:0000256" key="4">
    <source>
        <dbReference type="ARBA" id="ARBA00022729"/>
    </source>
</evidence>
<comment type="similarity">
    <text evidence="2">Belongs to the bacterial solute-binding protein 5 family.</text>
</comment>
<dbReference type="AlphaFoldDB" id="A0A381T1L6"/>
<accession>A0A381T1L6</accession>
<evidence type="ECO:0000256" key="3">
    <source>
        <dbReference type="ARBA" id="ARBA00022448"/>
    </source>
</evidence>
<dbReference type="InterPro" id="IPR030678">
    <property type="entry name" value="Peptide/Ni-bd"/>
</dbReference>
<dbReference type="GO" id="GO:0015833">
    <property type="term" value="P:peptide transport"/>
    <property type="evidence" value="ECO:0007669"/>
    <property type="project" value="TreeGrafter"/>
</dbReference>
<dbReference type="InterPro" id="IPR000914">
    <property type="entry name" value="SBP_5_dom"/>
</dbReference>
<evidence type="ECO:0000256" key="2">
    <source>
        <dbReference type="ARBA" id="ARBA00005695"/>
    </source>
</evidence>
<evidence type="ECO:0000259" key="6">
    <source>
        <dbReference type="Pfam" id="PF00496"/>
    </source>
</evidence>
<gene>
    <name evidence="7" type="ORF">METZ01_LOCUS62438</name>
</gene>
<evidence type="ECO:0000256" key="5">
    <source>
        <dbReference type="SAM" id="Phobius"/>
    </source>
</evidence>
<keyword evidence="5" id="KW-0812">Transmembrane</keyword>
<comment type="subcellular location">
    <subcellularLocation>
        <location evidence="1">Cell envelope</location>
    </subcellularLocation>
</comment>
<name>A0A381T1L6_9ZZZZ</name>
<dbReference type="CDD" id="cd08503">
    <property type="entry name" value="PBP2_NikA_DppA_OppA_like_17"/>
    <property type="match status" value="1"/>
</dbReference>
<keyword evidence="5" id="KW-0472">Membrane</keyword>
<dbReference type="InterPro" id="IPR039424">
    <property type="entry name" value="SBP_5"/>
</dbReference>
<evidence type="ECO:0000256" key="1">
    <source>
        <dbReference type="ARBA" id="ARBA00004196"/>
    </source>
</evidence>